<evidence type="ECO:0000256" key="3">
    <source>
        <dbReference type="ARBA" id="ARBA00023237"/>
    </source>
</evidence>
<dbReference type="RefSeq" id="WP_041892345.1">
    <property type="nucleotide sequence ID" value="NZ_CP010817.1"/>
</dbReference>
<dbReference type="SUPFAM" id="SSF49464">
    <property type="entry name" value="Carboxypeptidase regulatory domain-like"/>
    <property type="match status" value="1"/>
</dbReference>
<comment type="caution">
    <text evidence="7">The sequence shown here is derived from an EMBL/GenBank/DDBJ whole genome shotgun (WGS) entry which is preliminary data.</text>
</comment>
<dbReference type="SUPFAM" id="SSF103088">
    <property type="entry name" value="OmpA-like"/>
    <property type="match status" value="1"/>
</dbReference>
<keyword evidence="8" id="KW-1185">Reference proteome</keyword>
<evidence type="ECO:0000256" key="4">
    <source>
        <dbReference type="PROSITE-ProRule" id="PRU00473"/>
    </source>
</evidence>
<dbReference type="PANTHER" id="PTHR30329:SF21">
    <property type="entry name" value="LIPOPROTEIN YIAD-RELATED"/>
    <property type="match status" value="1"/>
</dbReference>
<dbReference type="SUPFAM" id="SSF82171">
    <property type="entry name" value="DPP6 N-terminal domain-like"/>
    <property type="match status" value="1"/>
</dbReference>
<reference evidence="7 8" key="1">
    <citation type="submission" date="2016-10" db="EMBL/GenBank/DDBJ databases">
        <authorList>
            <person name="Varghese N."/>
            <person name="Submissions S."/>
        </authorList>
    </citation>
    <scope>NUCLEOTIDE SEQUENCE [LARGE SCALE GENOMIC DNA]</scope>
    <source>
        <strain evidence="8">DSM 19823 / KCTC 23066 / CCTCC M 208030 / D25</strain>
    </source>
</reference>
<dbReference type="CDD" id="cd07185">
    <property type="entry name" value="OmpA_C-like"/>
    <property type="match status" value="1"/>
</dbReference>
<dbReference type="GO" id="GO:0009279">
    <property type="term" value="C:cell outer membrane"/>
    <property type="evidence" value="ECO:0007669"/>
    <property type="project" value="UniProtKB-SubCell"/>
</dbReference>
<feature type="domain" description="OmpA-like" evidence="6">
    <location>
        <begin position="548"/>
        <end position="669"/>
    </location>
</feature>
<feature type="signal peptide" evidence="5">
    <location>
        <begin position="1"/>
        <end position="22"/>
    </location>
</feature>
<organism evidence="7 8">
    <name type="scientific">Myroides profundi</name>
    <dbReference type="NCBI Taxonomy" id="480520"/>
    <lineage>
        <taxon>Bacteria</taxon>
        <taxon>Pseudomonadati</taxon>
        <taxon>Bacteroidota</taxon>
        <taxon>Flavobacteriia</taxon>
        <taxon>Flavobacteriales</taxon>
        <taxon>Flavobacteriaceae</taxon>
        <taxon>Myroides</taxon>
    </lineage>
</organism>
<dbReference type="InterPro" id="IPR050330">
    <property type="entry name" value="Bact_OuterMem_StrucFunc"/>
</dbReference>
<comment type="subcellular location">
    <subcellularLocation>
        <location evidence="1">Cell outer membrane</location>
    </subcellularLocation>
</comment>
<evidence type="ECO:0000256" key="5">
    <source>
        <dbReference type="SAM" id="SignalP"/>
    </source>
</evidence>
<dbReference type="Pfam" id="PF00691">
    <property type="entry name" value="OmpA"/>
    <property type="match status" value="1"/>
</dbReference>
<evidence type="ECO:0000256" key="2">
    <source>
        <dbReference type="ARBA" id="ARBA00023136"/>
    </source>
</evidence>
<dbReference type="InterPro" id="IPR011990">
    <property type="entry name" value="TPR-like_helical_dom_sf"/>
</dbReference>
<dbReference type="SUPFAM" id="SSF48452">
    <property type="entry name" value="TPR-like"/>
    <property type="match status" value="1"/>
</dbReference>
<dbReference type="Gene3D" id="2.60.40.1120">
    <property type="entry name" value="Carboxypeptidase-like, regulatory domain"/>
    <property type="match status" value="1"/>
</dbReference>
<dbReference type="InterPro" id="IPR006665">
    <property type="entry name" value="OmpA-like"/>
</dbReference>
<keyword evidence="2 4" id="KW-0472">Membrane</keyword>
<evidence type="ECO:0000313" key="8">
    <source>
        <dbReference type="Proteomes" id="UP000183496"/>
    </source>
</evidence>
<dbReference type="InterPro" id="IPR006664">
    <property type="entry name" value="OMP_bac"/>
</dbReference>
<dbReference type="Gene3D" id="1.25.40.10">
    <property type="entry name" value="Tetratricopeptide repeat domain"/>
    <property type="match status" value="1"/>
</dbReference>
<dbReference type="PRINTS" id="PR01021">
    <property type="entry name" value="OMPADOMAIN"/>
</dbReference>
<dbReference type="InterPro" id="IPR011042">
    <property type="entry name" value="6-blade_b-propeller_TolB-like"/>
</dbReference>
<protein>
    <submittedName>
        <fullName evidence="7">WD40-like Beta Propeller Repeat</fullName>
    </submittedName>
</protein>
<accession>A0AAJ5BFJ0</accession>
<gene>
    <name evidence="7" type="ORF">SAMN04488089_1255</name>
</gene>
<dbReference type="InterPro" id="IPR008969">
    <property type="entry name" value="CarboxyPept-like_regulatory"/>
</dbReference>
<evidence type="ECO:0000259" key="6">
    <source>
        <dbReference type="PROSITE" id="PS51123"/>
    </source>
</evidence>
<dbReference type="AlphaFoldDB" id="A0AAJ5BFJ0"/>
<dbReference type="EMBL" id="FOFY01000025">
    <property type="protein sequence ID" value="SER66393.1"/>
    <property type="molecule type" value="Genomic_DNA"/>
</dbReference>
<dbReference type="Gene3D" id="2.120.10.30">
    <property type="entry name" value="TolB, C-terminal domain"/>
    <property type="match status" value="1"/>
</dbReference>
<dbReference type="PANTHER" id="PTHR30329">
    <property type="entry name" value="STATOR ELEMENT OF FLAGELLAR MOTOR COMPLEX"/>
    <property type="match status" value="1"/>
</dbReference>
<proteinExistence type="predicted"/>
<dbReference type="InterPro" id="IPR036737">
    <property type="entry name" value="OmpA-like_sf"/>
</dbReference>
<dbReference type="Pfam" id="PF07676">
    <property type="entry name" value="PD40"/>
    <property type="match status" value="3"/>
</dbReference>
<feature type="chain" id="PRO_5042599455" evidence="5">
    <location>
        <begin position="23"/>
        <end position="669"/>
    </location>
</feature>
<dbReference type="InterPro" id="IPR011659">
    <property type="entry name" value="WD40"/>
</dbReference>
<name>A0AAJ5BFJ0_MYRPR</name>
<dbReference type="Proteomes" id="UP000183496">
    <property type="component" value="Unassembled WGS sequence"/>
</dbReference>
<sequence length="669" mass="75835">MKKIYKTGFIMCLSLFSLTSFAQNSYVKKANKQIQKMAYAEAITTYEKAIAKGKQADDILFNLVKAYYENGMYLQANHWYEKLFENVSQASDIKDIEAYYRYIQTIRTTGDYFLANSKMELFAEKAPGDSRVKKYLSNPNYLEQVNTNRDGYRVKQLNSVNTPGSEYGSALYKGEIVYASSAKKGKQKGIHSWTNDPYTKLYSASVRIDGYIGKAKPFVRKLEGNYNEANAIFSADSRTMYFSSNNRADKNVRYSDKALLVNLYRAYSFGPGKWGDVEKLSINVEHANTASPALSPDQDWIYFSSDRPGGYGQSDLYRAKVFRDGSIGTPENLGDKINTEARESFPFVSSDNVLYFASDGHPGLGGLDLYGVQIYQDGSFGEVVNLGNSINSPYDDFAMYLDPEAKFGFITSNRPNGSGKDDLYYVRMKLGTELNISQDITGKIIDQKTKQPILDAFVFLYDSKHRMIEQIEVDKRGEYVFKDVKVNRDYYVSVKATGYVSEEKSVEDVTLTDVKVVNFQLLKDTALDIDHYNNSGEAQSYKEIQKGEDLGKRLALAPIYFDHDSAVIRTDAQFELAKVVVMMKNNPTMKIQVRSHTDSKGSDAYNMGLSERRAQTTVDWLIYQGINPSRLSAKGYGETNIINHCQNNVPCLEKQHQQNRRSEFIIMEL</sequence>
<keyword evidence="5" id="KW-0732">Signal</keyword>
<keyword evidence="3" id="KW-0998">Cell outer membrane</keyword>
<dbReference type="Pfam" id="PF13620">
    <property type="entry name" value="CarboxypepD_reg"/>
    <property type="match status" value="1"/>
</dbReference>
<dbReference type="PROSITE" id="PS51123">
    <property type="entry name" value="OMPA_2"/>
    <property type="match status" value="1"/>
</dbReference>
<dbReference type="Gene3D" id="3.30.1330.60">
    <property type="entry name" value="OmpA-like domain"/>
    <property type="match status" value="1"/>
</dbReference>
<evidence type="ECO:0000256" key="1">
    <source>
        <dbReference type="ARBA" id="ARBA00004442"/>
    </source>
</evidence>
<evidence type="ECO:0000313" key="7">
    <source>
        <dbReference type="EMBL" id="SER66393.1"/>
    </source>
</evidence>